<feature type="transmembrane region" description="Helical" evidence="1">
    <location>
        <begin position="5"/>
        <end position="23"/>
    </location>
</feature>
<dbReference type="NCBIfam" id="TIGR02281">
    <property type="entry name" value="clan_AA_DTGA"/>
    <property type="match status" value="1"/>
</dbReference>
<protein>
    <submittedName>
        <fullName evidence="2">TIGR02281 family clan AA aspartic protease</fullName>
        <ecNumber evidence="2">3.4.23.-</ecNumber>
    </submittedName>
</protein>
<gene>
    <name evidence="2" type="ORF">D3218_05730</name>
</gene>
<dbReference type="EMBL" id="QYRN01000003">
    <property type="protein sequence ID" value="RIY01830.1"/>
    <property type="molecule type" value="Genomic_DNA"/>
</dbReference>
<dbReference type="GO" id="GO:0004190">
    <property type="term" value="F:aspartic-type endopeptidase activity"/>
    <property type="evidence" value="ECO:0007669"/>
    <property type="project" value="InterPro"/>
</dbReference>
<comment type="caution">
    <text evidence="2">The sequence shown here is derived from an EMBL/GenBank/DDBJ whole genome shotgun (WGS) entry which is preliminary data.</text>
</comment>
<dbReference type="Pfam" id="PF13975">
    <property type="entry name" value="gag-asp_proteas"/>
    <property type="match status" value="1"/>
</dbReference>
<keyword evidence="1" id="KW-0472">Membrane</keyword>
<dbReference type="EC" id="3.4.23.-" evidence="2"/>
<dbReference type="CDD" id="cd05483">
    <property type="entry name" value="retropepsin_like_bacteria"/>
    <property type="match status" value="1"/>
</dbReference>
<dbReference type="OrthoDB" id="7595324at2"/>
<dbReference type="GO" id="GO:0006508">
    <property type="term" value="P:proteolysis"/>
    <property type="evidence" value="ECO:0007669"/>
    <property type="project" value="UniProtKB-KW"/>
</dbReference>
<accession>A0A3A1WUQ2</accession>
<keyword evidence="3" id="KW-1185">Reference proteome</keyword>
<dbReference type="InterPro" id="IPR001969">
    <property type="entry name" value="Aspartic_peptidase_AS"/>
</dbReference>
<dbReference type="AlphaFoldDB" id="A0A3A1WUQ2"/>
<organism evidence="2 3">
    <name type="scientific">Aureimonas flava</name>
    <dbReference type="NCBI Taxonomy" id="2320271"/>
    <lineage>
        <taxon>Bacteria</taxon>
        <taxon>Pseudomonadati</taxon>
        <taxon>Pseudomonadota</taxon>
        <taxon>Alphaproteobacteria</taxon>
        <taxon>Hyphomicrobiales</taxon>
        <taxon>Aurantimonadaceae</taxon>
        <taxon>Aureimonas</taxon>
    </lineage>
</organism>
<dbReference type="RefSeq" id="WP_119538967.1">
    <property type="nucleotide sequence ID" value="NZ_QYRN01000003.1"/>
</dbReference>
<proteinExistence type="predicted"/>
<sequence>MRSGFSLLIVFAVIGVALVALTFGNGRVMGMDDDAFASLVYMGLWTTLLGSGLLVAFRGRWGEAVRSAAIWVLAFAALIAAYAFGPELRTAGDRMLAVLVPGRAASLGGADGQVMVARGDGSHFSLDAEVNGRRVPFLVDTGASLVAIDRDTAAAIGIDPASLRYTARIRTANGDTVAAPVTLDTVRVGGIERRRVPAVVTQGDGIGVNLLGMSFLGSLRSLDFRGDRLVLSD</sequence>
<dbReference type="SUPFAM" id="SSF50630">
    <property type="entry name" value="Acid proteases"/>
    <property type="match status" value="1"/>
</dbReference>
<evidence type="ECO:0000313" key="2">
    <source>
        <dbReference type="EMBL" id="RIY01830.1"/>
    </source>
</evidence>
<name>A0A3A1WUQ2_9HYPH</name>
<feature type="transmembrane region" description="Helical" evidence="1">
    <location>
        <begin position="35"/>
        <end position="56"/>
    </location>
</feature>
<keyword evidence="2" id="KW-0378">Hydrolase</keyword>
<feature type="transmembrane region" description="Helical" evidence="1">
    <location>
        <begin position="68"/>
        <end position="85"/>
    </location>
</feature>
<keyword evidence="2" id="KW-0645">Protease</keyword>
<dbReference type="InterPro" id="IPR011969">
    <property type="entry name" value="Clan_AA_Asp_peptidase_C"/>
</dbReference>
<dbReference type="InterPro" id="IPR021109">
    <property type="entry name" value="Peptidase_aspartic_dom_sf"/>
</dbReference>
<evidence type="ECO:0000313" key="3">
    <source>
        <dbReference type="Proteomes" id="UP000265750"/>
    </source>
</evidence>
<dbReference type="PROSITE" id="PS00141">
    <property type="entry name" value="ASP_PROTEASE"/>
    <property type="match status" value="1"/>
</dbReference>
<keyword evidence="1" id="KW-0812">Transmembrane</keyword>
<dbReference type="InterPro" id="IPR034122">
    <property type="entry name" value="Retropepsin-like_bacterial"/>
</dbReference>
<dbReference type="Proteomes" id="UP000265750">
    <property type="component" value="Unassembled WGS sequence"/>
</dbReference>
<dbReference type="Gene3D" id="2.40.70.10">
    <property type="entry name" value="Acid Proteases"/>
    <property type="match status" value="1"/>
</dbReference>
<reference evidence="3" key="1">
    <citation type="submission" date="2018-09" db="EMBL/GenBank/DDBJ databases">
        <authorList>
            <person name="Tuo L."/>
        </authorList>
    </citation>
    <scope>NUCLEOTIDE SEQUENCE [LARGE SCALE GENOMIC DNA]</scope>
    <source>
        <strain evidence="3">M2BS4Y-1</strain>
    </source>
</reference>
<evidence type="ECO:0000256" key="1">
    <source>
        <dbReference type="SAM" id="Phobius"/>
    </source>
</evidence>
<keyword evidence="1" id="KW-1133">Transmembrane helix</keyword>